<reference evidence="1" key="1">
    <citation type="submission" date="2020-04" db="EMBL/GenBank/DDBJ databases">
        <authorList>
            <person name="Chiriac C."/>
            <person name="Salcher M."/>
            <person name="Ghai R."/>
            <person name="Kavagutti S V."/>
        </authorList>
    </citation>
    <scope>NUCLEOTIDE SEQUENCE</scope>
</reference>
<accession>A0A6J5NHX3</accession>
<gene>
    <name evidence="1" type="ORF">UFOVP658_161</name>
</gene>
<protein>
    <submittedName>
        <fullName evidence="1">Uncharacterized protein</fullName>
    </submittedName>
</protein>
<proteinExistence type="predicted"/>
<name>A0A6J5NHX3_9CAUD</name>
<organism evidence="1">
    <name type="scientific">uncultured Caudovirales phage</name>
    <dbReference type="NCBI Taxonomy" id="2100421"/>
    <lineage>
        <taxon>Viruses</taxon>
        <taxon>Duplodnaviria</taxon>
        <taxon>Heunggongvirae</taxon>
        <taxon>Uroviricota</taxon>
        <taxon>Caudoviricetes</taxon>
        <taxon>Peduoviridae</taxon>
        <taxon>Maltschvirus</taxon>
        <taxon>Maltschvirus maltsch</taxon>
    </lineage>
</organism>
<dbReference type="EMBL" id="LR796639">
    <property type="protein sequence ID" value="CAB4156795.1"/>
    <property type="molecule type" value="Genomic_DNA"/>
</dbReference>
<evidence type="ECO:0000313" key="1">
    <source>
        <dbReference type="EMBL" id="CAB4156795.1"/>
    </source>
</evidence>
<sequence length="84" mass="9543">MPLNISSFIPLESKKEILESIMQQASVDIYQVSLELNIDPDNIEQTWTAEESGIPESSVLRSSAERLEFHLSRFYSAKNKLDAL</sequence>